<name>A0A8B7U728_CASCN</name>
<gene>
    <name evidence="1" type="primary">LOC109683675</name>
</gene>
<accession>A0A8B7U728</accession>
<dbReference type="InterPro" id="IPR016024">
    <property type="entry name" value="ARM-type_fold"/>
</dbReference>
<dbReference type="PANTHER" id="PTHR10063:SF2">
    <property type="entry name" value="RAL GTPASE-ACTIVATING PROTEIN SUBUNIT ALPHA-2"/>
    <property type="match status" value="1"/>
</dbReference>
<organism evidence="1">
    <name type="scientific">Castor canadensis</name>
    <name type="common">American beaver</name>
    <dbReference type="NCBI Taxonomy" id="51338"/>
    <lineage>
        <taxon>Eukaryota</taxon>
        <taxon>Metazoa</taxon>
        <taxon>Chordata</taxon>
        <taxon>Craniata</taxon>
        <taxon>Vertebrata</taxon>
        <taxon>Euteleostomi</taxon>
        <taxon>Mammalia</taxon>
        <taxon>Eutheria</taxon>
        <taxon>Euarchontoglires</taxon>
        <taxon>Glires</taxon>
        <taxon>Rodentia</taxon>
        <taxon>Castorimorpha</taxon>
        <taxon>Castoridae</taxon>
        <taxon>Castor</taxon>
    </lineage>
</organism>
<evidence type="ECO:0000313" key="1">
    <source>
        <dbReference type="RefSeq" id="XP_020015251.1"/>
    </source>
</evidence>
<dbReference type="AlphaFoldDB" id="A0A8B7U728"/>
<dbReference type="GO" id="GO:0005634">
    <property type="term" value="C:nucleus"/>
    <property type="evidence" value="ECO:0007669"/>
    <property type="project" value="InterPro"/>
</dbReference>
<reference evidence="1" key="1">
    <citation type="submission" date="2025-08" db="UniProtKB">
        <authorList>
            <consortium name="RefSeq"/>
        </authorList>
    </citation>
    <scope>IDENTIFICATION</scope>
    <source>
        <tissue evidence="1">Leukocyte</tissue>
    </source>
</reference>
<dbReference type="RefSeq" id="XP_020015251.1">
    <property type="nucleotide sequence ID" value="XM_020159662.1"/>
</dbReference>
<dbReference type="PANTHER" id="PTHR10063">
    <property type="entry name" value="TUBERIN"/>
    <property type="match status" value="1"/>
</dbReference>
<dbReference type="InterPro" id="IPR027107">
    <property type="entry name" value="Tuberin/Ral-act_asu"/>
</dbReference>
<dbReference type="GO" id="GO:0005096">
    <property type="term" value="F:GTPase activator activity"/>
    <property type="evidence" value="ECO:0007669"/>
    <property type="project" value="InterPro"/>
</dbReference>
<proteinExistence type="predicted"/>
<dbReference type="OrthoDB" id="19311at2759"/>
<protein>
    <submittedName>
        <fullName evidence="1">Ral GTPase-activating protein subunit alpha-2-like</fullName>
    </submittedName>
</protein>
<dbReference type="SUPFAM" id="SSF48371">
    <property type="entry name" value="ARM repeat"/>
    <property type="match status" value="1"/>
</dbReference>
<sequence length="187" mass="20838">MLVGDFITAAARVLSTDTLAAPRSEALTILGSLVCFPNTFQEIPLLRSVLEVNEVISGTEDVKNYLINILLKNATEEPNECARCIAICSLGVWICEELVQCTCHPQVKEAINVIGVTLKFPNKIVAQVACDVLQLLVSYWEKLQMFETALPRKMAEVSPFPIMLIHKQLLNLQPSQTIRCLILHFTE</sequence>
<dbReference type="KEGG" id="ccan:109683675"/>
<dbReference type="GO" id="GO:0005737">
    <property type="term" value="C:cytoplasm"/>
    <property type="evidence" value="ECO:0007669"/>
    <property type="project" value="TreeGrafter"/>
</dbReference>